<reference evidence="2" key="1">
    <citation type="submission" date="2023-07" db="EMBL/GenBank/DDBJ databases">
        <title>Chromosome-level Genome Assembly of Striped Snakehead (Channa striata).</title>
        <authorList>
            <person name="Liu H."/>
        </authorList>
    </citation>
    <scope>NUCLEOTIDE SEQUENCE</scope>
    <source>
        <strain evidence="2">Gz</strain>
        <tissue evidence="2">Muscle</tissue>
    </source>
</reference>
<evidence type="ECO:0000256" key="1">
    <source>
        <dbReference type="SAM" id="MobiDB-lite"/>
    </source>
</evidence>
<evidence type="ECO:0000313" key="3">
    <source>
        <dbReference type="Proteomes" id="UP001187415"/>
    </source>
</evidence>
<evidence type="ECO:0000313" key="2">
    <source>
        <dbReference type="EMBL" id="KAK2855865.1"/>
    </source>
</evidence>
<sequence>MLQAGVCSTIDGPKQMTWPRCSNTLRRRLLLPGSKAPVASRLKTPPTQRGSNGRRERLHLDLVTVCRETRRSGSNVEEQRLSFVSPAARNRPVKDVDLQDNVSPGGCKDILASTAHHQKSPASDIYKVSEVSVN</sequence>
<proteinExistence type="predicted"/>
<comment type="caution">
    <text evidence="2">The sequence shown here is derived from an EMBL/GenBank/DDBJ whole genome shotgun (WGS) entry which is preliminary data.</text>
</comment>
<gene>
    <name evidence="2" type="ORF">Q5P01_004600</name>
</gene>
<dbReference type="EMBL" id="JAUPFM010000003">
    <property type="protein sequence ID" value="KAK2855865.1"/>
    <property type="molecule type" value="Genomic_DNA"/>
</dbReference>
<keyword evidence="3" id="KW-1185">Reference proteome</keyword>
<feature type="region of interest" description="Disordered" evidence="1">
    <location>
        <begin position="32"/>
        <end position="55"/>
    </location>
</feature>
<name>A0AA88T0I5_CHASR</name>
<protein>
    <submittedName>
        <fullName evidence="2">Uncharacterized protein</fullName>
    </submittedName>
</protein>
<accession>A0AA88T0I5</accession>
<dbReference type="Proteomes" id="UP001187415">
    <property type="component" value="Unassembled WGS sequence"/>
</dbReference>
<organism evidence="2 3">
    <name type="scientific">Channa striata</name>
    <name type="common">Snakehead murrel</name>
    <name type="synonym">Ophicephalus striatus</name>
    <dbReference type="NCBI Taxonomy" id="64152"/>
    <lineage>
        <taxon>Eukaryota</taxon>
        <taxon>Metazoa</taxon>
        <taxon>Chordata</taxon>
        <taxon>Craniata</taxon>
        <taxon>Vertebrata</taxon>
        <taxon>Euteleostomi</taxon>
        <taxon>Actinopterygii</taxon>
        <taxon>Neopterygii</taxon>
        <taxon>Teleostei</taxon>
        <taxon>Neoteleostei</taxon>
        <taxon>Acanthomorphata</taxon>
        <taxon>Anabantaria</taxon>
        <taxon>Anabantiformes</taxon>
        <taxon>Channoidei</taxon>
        <taxon>Channidae</taxon>
        <taxon>Channa</taxon>
    </lineage>
</organism>
<dbReference type="AlphaFoldDB" id="A0AA88T0I5"/>